<reference evidence="8 9" key="1">
    <citation type="submission" date="2020-06" db="EMBL/GenBank/DDBJ databases">
        <authorList>
            <person name="Li R."/>
            <person name="Bekaert M."/>
        </authorList>
    </citation>
    <scope>NUCLEOTIDE SEQUENCE [LARGE SCALE GENOMIC DNA]</scope>
    <source>
        <strain evidence="9">wild</strain>
    </source>
</reference>
<dbReference type="InterPro" id="IPR051275">
    <property type="entry name" value="Cell_adhesion_signaling"/>
</dbReference>
<dbReference type="GO" id="GO:0098609">
    <property type="term" value="P:cell-cell adhesion"/>
    <property type="evidence" value="ECO:0007669"/>
    <property type="project" value="TreeGrafter"/>
</dbReference>
<feature type="region of interest" description="Disordered" evidence="6">
    <location>
        <begin position="615"/>
        <end position="647"/>
    </location>
</feature>
<accession>A0A6J8ALD0</accession>
<dbReference type="OrthoDB" id="6283450at2759"/>
<feature type="domain" description="Ig-like" evidence="7">
    <location>
        <begin position="142"/>
        <end position="225"/>
    </location>
</feature>
<dbReference type="PANTHER" id="PTHR11640">
    <property type="entry name" value="NEPHRIN"/>
    <property type="match status" value="1"/>
</dbReference>
<comment type="subcellular location">
    <subcellularLocation>
        <location evidence="1">Membrane</location>
        <topology evidence="1">Single-pass type I membrane protein</topology>
    </subcellularLocation>
</comment>
<keyword evidence="4" id="KW-0325">Glycoprotein</keyword>
<keyword evidence="3" id="KW-1015">Disulfide bond</keyword>
<dbReference type="PANTHER" id="PTHR11640:SF31">
    <property type="entry name" value="IRREGULAR CHIASM C-ROUGHEST PROTEIN-RELATED"/>
    <property type="match status" value="1"/>
</dbReference>
<dbReference type="InterPro" id="IPR003598">
    <property type="entry name" value="Ig_sub2"/>
</dbReference>
<dbReference type="GO" id="GO:0050839">
    <property type="term" value="F:cell adhesion molecule binding"/>
    <property type="evidence" value="ECO:0007669"/>
    <property type="project" value="TreeGrafter"/>
</dbReference>
<evidence type="ECO:0000256" key="3">
    <source>
        <dbReference type="ARBA" id="ARBA00023157"/>
    </source>
</evidence>
<sequence>MKKVDYSVTYFSTGQAITLKCNCTVSFWNGPVVTNMGNGTSPVTIIDIYGNPKVWNVTIYMYGGKVVHTLPEKLFKRLNVIGDNFDLHITNLSTSDEGLYICDLKEYCLMQQSLYLLQNKYFDNQLLEHILLDNIFQISVLPSKLEILNVTHNNTVNGKENCPLNLVCLVESGKPPEVLRWRKNGILLSQGGPSKLVYSFTPNKTDHQSVLICEAQNADMEKPLTKSVHLNIKYKPSIRINVGSTFDVIEGETVHICCTSWSNPKPTVIFWHKWDNELVSAFNNSSLCYKMSNVSRHDAGNYICSSQNEIGDAFSEISLIISYPPVISIRYRNLTEYSSNREIRCLAEGEPNSYKYFMWEHQSLFNEHIRYFGETGDGILRLPETNISKLYQDTGFYICNVSNGIPDYGGNVFQQGRAYYLVSIGPPVFAAANKRVQDNNIEASVEIKVKVYSSSAIICHNIEEVGSMSVKLQCIDVRTNHILLKESFHDAIVTVNGLEIIFVLNGLNIHGSRKFNVTVCNSYGESSFDVIWKPFGTNTQMFSTANTIHAVLENTDISHVYEEHLSSILNNDIHASDILDDGYEKPYSTLVENDRDEIKHVYLCLTNNSTYENSTPSENAACGLSPGFTEQDSSPDKSKTNTDENDCQENVKLNYVENCSKERDFQRPYVNKQHNQVEYINLSLKQ</sequence>
<proteinExistence type="predicted"/>
<gene>
    <name evidence="8" type="ORF">MCOR_8000</name>
</gene>
<evidence type="ECO:0000256" key="6">
    <source>
        <dbReference type="SAM" id="MobiDB-lite"/>
    </source>
</evidence>
<dbReference type="SMART" id="SM00408">
    <property type="entry name" value="IGc2"/>
    <property type="match status" value="1"/>
</dbReference>
<dbReference type="Gene3D" id="2.60.40.10">
    <property type="entry name" value="Immunoglobulins"/>
    <property type="match status" value="3"/>
</dbReference>
<dbReference type="AlphaFoldDB" id="A0A6J8ALD0"/>
<organism evidence="8 9">
    <name type="scientific">Mytilus coruscus</name>
    <name type="common">Sea mussel</name>
    <dbReference type="NCBI Taxonomy" id="42192"/>
    <lineage>
        <taxon>Eukaryota</taxon>
        <taxon>Metazoa</taxon>
        <taxon>Spiralia</taxon>
        <taxon>Lophotrochozoa</taxon>
        <taxon>Mollusca</taxon>
        <taxon>Bivalvia</taxon>
        <taxon>Autobranchia</taxon>
        <taxon>Pteriomorphia</taxon>
        <taxon>Mytilida</taxon>
        <taxon>Mytiloidea</taxon>
        <taxon>Mytilidae</taxon>
        <taxon>Mytilinae</taxon>
        <taxon>Mytilus</taxon>
    </lineage>
</organism>
<keyword evidence="5" id="KW-0393">Immunoglobulin domain</keyword>
<dbReference type="PROSITE" id="PS50835">
    <property type="entry name" value="IG_LIKE"/>
    <property type="match status" value="3"/>
</dbReference>
<evidence type="ECO:0000256" key="1">
    <source>
        <dbReference type="ARBA" id="ARBA00004479"/>
    </source>
</evidence>
<dbReference type="Pfam" id="PF13927">
    <property type="entry name" value="Ig_3"/>
    <property type="match status" value="1"/>
</dbReference>
<dbReference type="Proteomes" id="UP000507470">
    <property type="component" value="Unassembled WGS sequence"/>
</dbReference>
<dbReference type="EMBL" id="CACVKT020001486">
    <property type="protein sequence ID" value="CAC5368459.1"/>
    <property type="molecule type" value="Genomic_DNA"/>
</dbReference>
<dbReference type="InterPro" id="IPR036179">
    <property type="entry name" value="Ig-like_dom_sf"/>
</dbReference>
<evidence type="ECO:0000313" key="9">
    <source>
        <dbReference type="Proteomes" id="UP000507470"/>
    </source>
</evidence>
<evidence type="ECO:0000256" key="2">
    <source>
        <dbReference type="ARBA" id="ARBA00023136"/>
    </source>
</evidence>
<feature type="domain" description="Ig-like" evidence="7">
    <location>
        <begin position="236"/>
        <end position="322"/>
    </location>
</feature>
<dbReference type="GO" id="GO:0005886">
    <property type="term" value="C:plasma membrane"/>
    <property type="evidence" value="ECO:0007669"/>
    <property type="project" value="TreeGrafter"/>
</dbReference>
<evidence type="ECO:0000256" key="4">
    <source>
        <dbReference type="ARBA" id="ARBA00023180"/>
    </source>
</evidence>
<keyword evidence="9" id="KW-1185">Reference proteome</keyword>
<dbReference type="InterPro" id="IPR013783">
    <property type="entry name" value="Ig-like_fold"/>
</dbReference>
<dbReference type="GO" id="GO:0005911">
    <property type="term" value="C:cell-cell junction"/>
    <property type="evidence" value="ECO:0007669"/>
    <property type="project" value="TreeGrafter"/>
</dbReference>
<dbReference type="SUPFAM" id="SSF48726">
    <property type="entry name" value="Immunoglobulin"/>
    <property type="match status" value="3"/>
</dbReference>
<protein>
    <recommendedName>
        <fullName evidence="7">Ig-like domain-containing protein</fullName>
    </recommendedName>
</protein>
<feature type="domain" description="Ig-like" evidence="7">
    <location>
        <begin position="324"/>
        <end position="404"/>
    </location>
</feature>
<keyword evidence="2" id="KW-0472">Membrane</keyword>
<name>A0A6J8ALD0_MYTCO</name>
<dbReference type="SMART" id="SM00409">
    <property type="entry name" value="IG"/>
    <property type="match status" value="3"/>
</dbReference>
<dbReference type="InterPro" id="IPR003599">
    <property type="entry name" value="Ig_sub"/>
</dbReference>
<evidence type="ECO:0000256" key="5">
    <source>
        <dbReference type="ARBA" id="ARBA00023319"/>
    </source>
</evidence>
<evidence type="ECO:0000259" key="7">
    <source>
        <dbReference type="PROSITE" id="PS50835"/>
    </source>
</evidence>
<dbReference type="InterPro" id="IPR007110">
    <property type="entry name" value="Ig-like_dom"/>
</dbReference>
<evidence type="ECO:0000313" key="8">
    <source>
        <dbReference type="EMBL" id="CAC5368459.1"/>
    </source>
</evidence>